<dbReference type="GO" id="GO:0003700">
    <property type="term" value="F:DNA-binding transcription factor activity"/>
    <property type="evidence" value="ECO:0007669"/>
    <property type="project" value="InterPro"/>
</dbReference>
<dbReference type="EMBL" id="CAEZYF010000015">
    <property type="protein sequence ID" value="CAB4732980.1"/>
    <property type="molecule type" value="Genomic_DNA"/>
</dbReference>
<dbReference type="PANTHER" id="PTHR34701">
    <property type="entry name" value="TRANSCRIPTIONAL REGULATOR MRAZ"/>
    <property type="match status" value="1"/>
</dbReference>
<dbReference type="InterPro" id="IPR020603">
    <property type="entry name" value="MraZ_dom"/>
</dbReference>
<dbReference type="EMBL" id="CAESGF010000012">
    <property type="protein sequence ID" value="CAB4364312.1"/>
    <property type="molecule type" value="Genomic_DNA"/>
</dbReference>
<dbReference type="InterPro" id="IPR035644">
    <property type="entry name" value="MraZ_C"/>
</dbReference>
<evidence type="ECO:0000256" key="2">
    <source>
        <dbReference type="ARBA" id="ARBA00022490"/>
    </source>
</evidence>
<evidence type="ECO:0000256" key="6">
    <source>
        <dbReference type="ARBA" id="ARBA00023163"/>
    </source>
</evidence>
<dbReference type="GO" id="GO:2000143">
    <property type="term" value="P:negative regulation of DNA-templated transcription initiation"/>
    <property type="evidence" value="ECO:0007669"/>
    <property type="project" value="TreeGrafter"/>
</dbReference>
<feature type="domain" description="SpoVT-AbrB" evidence="7">
    <location>
        <begin position="77"/>
        <end position="122"/>
    </location>
</feature>
<protein>
    <recommendedName>
        <fullName evidence="1">Transcriptional regulator MraZ</fullName>
    </recommendedName>
</protein>
<dbReference type="EMBL" id="CAFBIY010000125">
    <property type="protein sequence ID" value="CAB4852358.1"/>
    <property type="molecule type" value="Genomic_DNA"/>
</dbReference>
<keyword evidence="2" id="KW-0963">Cytoplasm</keyword>
<dbReference type="PANTHER" id="PTHR34701:SF1">
    <property type="entry name" value="TRANSCRIPTIONAL REGULATOR MRAZ"/>
    <property type="match status" value="1"/>
</dbReference>
<dbReference type="InterPro" id="IPR007159">
    <property type="entry name" value="SpoVT-AbrB_dom"/>
</dbReference>
<evidence type="ECO:0000313" key="12">
    <source>
        <dbReference type="EMBL" id="CAB4972916.1"/>
    </source>
</evidence>
<dbReference type="PROSITE" id="PS51740">
    <property type="entry name" value="SPOVT_ABRB"/>
    <property type="match status" value="2"/>
</dbReference>
<dbReference type="GO" id="GO:0000976">
    <property type="term" value="F:transcription cis-regulatory region binding"/>
    <property type="evidence" value="ECO:0007669"/>
    <property type="project" value="TreeGrafter"/>
</dbReference>
<evidence type="ECO:0000313" key="11">
    <source>
        <dbReference type="EMBL" id="CAB4950198.1"/>
    </source>
</evidence>
<keyword evidence="4" id="KW-0805">Transcription regulation</keyword>
<accession>A0A6J7LWK8</accession>
<reference evidence="12" key="1">
    <citation type="submission" date="2020-05" db="EMBL/GenBank/DDBJ databases">
        <authorList>
            <person name="Chiriac C."/>
            <person name="Salcher M."/>
            <person name="Ghai R."/>
            <person name="Kavagutti S V."/>
        </authorList>
    </citation>
    <scope>NUCLEOTIDE SEQUENCE</scope>
</reference>
<dbReference type="CDD" id="cd16320">
    <property type="entry name" value="MraZ_N"/>
    <property type="match status" value="1"/>
</dbReference>
<evidence type="ECO:0000313" key="10">
    <source>
        <dbReference type="EMBL" id="CAB4852358.1"/>
    </source>
</evidence>
<name>A0A6J7LWK8_9ZZZZ</name>
<sequence>MLFVGAYERNLDDKGRLALPAPFRDRLGEHCYLAKGLDKCVTVVPAAVFEHEAATIAAQVRSGEVTRNQARALAMSATLVSLDKQGRVNVDEQLRAYAELATASTVMVAGNFDRLEIWSTDRFARVNDEGTGHLAGDDE</sequence>
<keyword evidence="6" id="KW-0804">Transcription</keyword>
<proteinExistence type="inferred from homology"/>
<dbReference type="Pfam" id="PF02381">
    <property type="entry name" value="MraZ"/>
    <property type="match status" value="2"/>
</dbReference>
<evidence type="ECO:0000256" key="5">
    <source>
        <dbReference type="ARBA" id="ARBA00023125"/>
    </source>
</evidence>
<dbReference type="SUPFAM" id="SSF89447">
    <property type="entry name" value="AbrB/MazE/MraZ-like"/>
    <property type="match status" value="1"/>
</dbReference>
<dbReference type="InterPro" id="IPR003444">
    <property type="entry name" value="MraZ"/>
</dbReference>
<dbReference type="CDD" id="cd16321">
    <property type="entry name" value="MraZ_C"/>
    <property type="match status" value="1"/>
</dbReference>
<dbReference type="InterPro" id="IPR037914">
    <property type="entry name" value="SpoVT-AbrB_sf"/>
</dbReference>
<organism evidence="12">
    <name type="scientific">freshwater metagenome</name>
    <dbReference type="NCBI Taxonomy" id="449393"/>
    <lineage>
        <taxon>unclassified sequences</taxon>
        <taxon>metagenomes</taxon>
        <taxon>ecological metagenomes</taxon>
    </lineage>
</organism>
<evidence type="ECO:0000313" key="9">
    <source>
        <dbReference type="EMBL" id="CAB4732980.1"/>
    </source>
</evidence>
<dbReference type="InterPro" id="IPR038619">
    <property type="entry name" value="MraZ_sf"/>
</dbReference>
<dbReference type="Gene3D" id="3.40.1550.20">
    <property type="entry name" value="Transcriptional regulator MraZ domain"/>
    <property type="match status" value="1"/>
</dbReference>
<dbReference type="AlphaFoldDB" id="A0A6J7LWK8"/>
<keyword evidence="5" id="KW-0238">DNA-binding</keyword>
<feature type="domain" description="SpoVT-AbrB" evidence="7">
    <location>
        <begin position="6"/>
        <end position="48"/>
    </location>
</feature>
<evidence type="ECO:0000256" key="3">
    <source>
        <dbReference type="ARBA" id="ARBA00022737"/>
    </source>
</evidence>
<keyword evidence="3" id="KW-0677">Repeat</keyword>
<dbReference type="InterPro" id="IPR035642">
    <property type="entry name" value="MraZ_N"/>
</dbReference>
<evidence type="ECO:0000256" key="4">
    <source>
        <dbReference type="ARBA" id="ARBA00023015"/>
    </source>
</evidence>
<evidence type="ECO:0000313" key="8">
    <source>
        <dbReference type="EMBL" id="CAB4364312.1"/>
    </source>
</evidence>
<dbReference type="HAMAP" id="MF_01008">
    <property type="entry name" value="MraZ"/>
    <property type="match status" value="1"/>
</dbReference>
<evidence type="ECO:0000259" key="7">
    <source>
        <dbReference type="PROSITE" id="PS51740"/>
    </source>
</evidence>
<evidence type="ECO:0000256" key="1">
    <source>
        <dbReference type="ARBA" id="ARBA00013860"/>
    </source>
</evidence>
<dbReference type="EMBL" id="CAFBMT010000021">
    <property type="protein sequence ID" value="CAB4950198.1"/>
    <property type="molecule type" value="Genomic_DNA"/>
</dbReference>
<gene>
    <name evidence="9" type="ORF">UFOPK2656_02263</name>
    <name evidence="10" type="ORF">UFOPK3267_02037</name>
    <name evidence="11" type="ORF">UFOPK3651_02792</name>
    <name evidence="12" type="ORF">UFOPK3931_00277</name>
    <name evidence="8" type="ORF">UFOPK4189_02075</name>
</gene>
<dbReference type="EMBL" id="CAFBOL010000004">
    <property type="protein sequence ID" value="CAB4972916.1"/>
    <property type="molecule type" value="Genomic_DNA"/>
</dbReference>